<dbReference type="Proteomes" id="UP000655868">
    <property type="component" value="Unassembled WGS sequence"/>
</dbReference>
<evidence type="ECO:0000256" key="3">
    <source>
        <dbReference type="ARBA" id="ARBA00022714"/>
    </source>
</evidence>
<evidence type="ECO:0000313" key="10">
    <source>
        <dbReference type="EMBL" id="MBJ8339355.1"/>
    </source>
</evidence>
<keyword evidence="2" id="KW-0285">Flavoprotein</keyword>
<dbReference type="Gene3D" id="3.10.20.30">
    <property type="match status" value="1"/>
</dbReference>
<dbReference type="PANTHER" id="PTHR47354:SF1">
    <property type="entry name" value="CARNITINE MONOOXYGENASE REDUCTASE SUBUNIT"/>
    <property type="match status" value="1"/>
</dbReference>
<organism evidence="10 11">
    <name type="scientific">Antrihabitans stalagmiti</name>
    <dbReference type="NCBI Taxonomy" id="2799499"/>
    <lineage>
        <taxon>Bacteria</taxon>
        <taxon>Bacillati</taxon>
        <taxon>Actinomycetota</taxon>
        <taxon>Actinomycetes</taxon>
        <taxon>Mycobacteriales</taxon>
        <taxon>Nocardiaceae</taxon>
        <taxon>Antrihabitans</taxon>
    </lineage>
</organism>
<feature type="domain" description="FAD-binding FR-type" evidence="9">
    <location>
        <begin position="53"/>
        <end position="157"/>
    </location>
</feature>
<dbReference type="SUPFAM" id="SSF52343">
    <property type="entry name" value="Ferredoxin reductase-like, C-terminal NADP-linked domain"/>
    <property type="match status" value="1"/>
</dbReference>
<dbReference type="InterPro" id="IPR050415">
    <property type="entry name" value="MRET"/>
</dbReference>
<dbReference type="EMBL" id="JAEMNV010000003">
    <property type="protein sequence ID" value="MBJ8339355.1"/>
    <property type="molecule type" value="Genomic_DNA"/>
</dbReference>
<dbReference type="InterPro" id="IPR012675">
    <property type="entry name" value="Beta-grasp_dom_sf"/>
</dbReference>
<accession>A0A934NQC2</accession>
<evidence type="ECO:0000256" key="4">
    <source>
        <dbReference type="ARBA" id="ARBA00022723"/>
    </source>
</evidence>
<dbReference type="InterPro" id="IPR036010">
    <property type="entry name" value="2Fe-2S_ferredoxin-like_sf"/>
</dbReference>
<dbReference type="PRINTS" id="PR00409">
    <property type="entry name" value="PHDIOXRDTASE"/>
</dbReference>
<dbReference type="GO" id="GO:0046872">
    <property type="term" value="F:metal ion binding"/>
    <property type="evidence" value="ECO:0007669"/>
    <property type="project" value="UniProtKB-KW"/>
</dbReference>
<evidence type="ECO:0000256" key="5">
    <source>
        <dbReference type="ARBA" id="ARBA00023002"/>
    </source>
</evidence>
<keyword evidence="4" id="KW-0479">Metal-binding</keyword>
<dbReference type="PANTHER" id="PTHR47354">
    <property type="entry name" value="NADH OXIDOREDUCTASE HCR"/>
    <property type="match status" value="1"/>
</dbReference>
<evidence type="ECO:0000259" key="8">
    <source>
        <dbReference type="PROSITE" id="PS51085"/>
    </source>
</evidence>
<dbReference type="Gene3D" id="2.40.30.10">
    <property type="entry name" value="Translation factors"/>
    <property type="match status" value="1"/>
</dbReference>
<protein>
    <submittedName>
        <fullName evidence="10">Oxidoreductase</fullName>
    </submittedName>
</protein>
<sequence>MTGYRPAPKVVPPNLYGRRDRDLTIRFYDRFIGGYVRWSMLIHRGAVKSRVDDNTTTMVILDKRVEAQDENVISLILAAPDDHELLPWHPGAHLDLRLPSGRQRQYSLCGDPADRRRYRIAVRRIPEGNGGSIEIHDELQVGSEIKVRGPHNGFGFAAPGFGSPAKHLHFVAGGIGITPILPMARLAQRLQLDWTMTYTGRSRDSLPFLDEVAEFGDRVTIRTDDEHGLPDPKELLNDVRPNTAIYTCGPVPMIGGMLDVLRNNPEVEFHYERFSAPPVVDGTAFEVELARTGETVEVPADRTVLEVVRQKRPNIAYSCQQGFCRTCIVRVLEGSVDHRDTALIDEDRDRGDMLVCVSRAAGDRLVLDL</sequence>
<dbReference type="InterPro" id="IPR017938">
    <property type="entry name" value="Riboflavin_synthase-like_b-brl"/>
</dbReference>
<dbReference type="PROSITE" id="PS51384">
    <property type="entry name" value="FAD_FR"/>
    <property type="match status" value="1"/>
</dbReference>
<dbReference type="CDD" id="cd00207">
    <property type="entry name" value="fer2"/>
    <property type="match status" value="1"/>
</dbReference>
<comment type="cofactor">
    <cofactor evidence="1">
        <name>FAD</name>
        <dbReference type="ChEBI" id="CHEBI:57692"/>
    </cofactor>
</comment>
<dbReference type="Pfam" id="PF00970">
    <property type="entry name" value="FAD_binding_6"/>
    <property type="match status" value="1"/>
</dbReference>
<dbReference type="PROSITE" id="PS51085">
    <property type="entry name" value="2FE2S_FER_2"/>
    <property type="match status" value="1"/>
</dbReference>
<dbReference type="Pfam" id="PF00111">
    <property type="entry name" value="Fer2"/>
    <property type="match status" value="1"/>
</dbReference>
<proteinExistence type="predicted"/>
<dbReference type="SUPFAM" id="SSF63380">
    <property type="entry name" value="Riboflavin synthase domain-like"/>
    <property type="match status" value="1"/>
</dbReference>
<evidence type="ECO:0000256" key="7">
    <source>
        <dbReference type="ARBA" id="ARBA00023014"/>
    </source>
</evidence>
<feature type="domain" description="2Fe-2S ferredoxin-type" evidence="8">
    <location>
        <begin position="285"/>
        <end position="369"/>
    </location>
</feature>
<dbReference type="InterPro" id="IPR017927">
    <property type="entry name" value="FAD-bd_FR_type"/>
</dbReference>
<evidence type="ECO:0000256" key="6">
    <source>
        <dbReference type="ARBA" id="ARBA00023004"/>
    </source>
</evidence>
<keyword evidence="11" id="KW-1185">Reference proteome</keyword>
<evidence type="ECO:0000256" key="1">
    <source>
        <dbReference type="ARBA" id="ARBA00001974"/>
    </source>
</evidence>
<keyword evidence="3" id="KW-0001">2Fe-2S</keyword>
<gene>
    <name evidence="10" type="ORF">JGU71_10680</name>
</gene>
<dbReference type="AlphaFoldDB" id="A0A934NQC2"/>
<dbReference type="InterPro" id="IPR001041">
    <property type="entry name" value="2Fe-2S_ferredoxin-type"/>
</dbReference>
<evidence type="ECO:0000256" key="2">
    <source>
        <dbReference type="ARBA" id="ARBA00022630"/>
    </source>
</evidence>
<reference evidence="10" key="1">
    <citation type="submission" date="2020-12" db="EMBL/GenBank/DDBJ databases">
        <title>Antrihabitans popcorni sp. nov. and Antrihabitans auranticaus sp. nov., isolated from a larva cave.</title>
        <authorList>
            <person name="Lee S.D."/>
            <person name="Kim I.S."/>
        </authorList>
    </citation>
    <scope>NUCLEOTIDE SEQUENCE</scope>
    <source>
        <strain evidence="10">YC3-6</strain>
    </source>
</reference>
<dbReference type="SUPFAM" id="SSF54292">
    <property type="entry name" value="2Fe-2S ferredoxin-like"/>
    <property type="match status" value="1"/>
</dbReference>
<keyword evidence="5" id="KW-0560">Oxidoreductase</keyword>
<dbReference type="InterPro" id="IPR039261">
    <property type="entry name" value="FNR_nucleotide-bd"/>
</dbReference>
<keyword evidence="7" id="KW-0411">Iron-sulfur</keyword>
<evidence type="ECO:0000313" key="11">
    <source>
        <dbReference type="Proteomes" id="UP000655868"/>
    </source>
</evidence>
<evidence type="ECO:0000259" key="9">
    <source>
        <dbReference type="PROSITE" id="PS51384"/>
    </source>
</evidence>
<dbReference type="GO" id="GO:0016491">
    <property type="term" value="F:oxidoreductase activity"/>
    <property type="evidence" value="ECO:0007669"/>
    <property type="project" value="UniProtKB-KW"/>
</dbReference>
<keyword evidence="6" id="KW-0408">Iron</keyword>
<comment type="caution">
    <text evidence="10">The sequence shown here is derived from an EMBL/GenBank/DDBJ whole genome shotgun (WGS) entry which is preliminary data.</text>
</comment>
<dbReference type="Gene3D" id="3.40.50.80">
    <property type="entry name" value="Nucleotide-binding domain of ferredoxin-NADP reductase (FNR) module"/>
    <property type="match status" value="1"/>
</dbReference>
<dbReference type="InterPro" id="IPR008333">
    <property type="entry name" value="Cbr1-like_FAD-bd_dom"/>
</dbReference>
<dbReference type="CDD" id="cd06185">
    <property type="entry name" value="PDR_like"/>
    <property type="match status" value="1"/>
</dbReference>
<dbReference type="GO" id="GO:0051537">
    <property type="term" value="F:2 iron, 2 sulfur cluster binding"/>
    <property type="evidence" value="ECO:0007669"/>
    <property type="project" value="UniProtKB-KW"/>
</dbReference>
<dbReference type="RefSeq" id="WP_199704063.1">
    <property type="nucleotide sequence ID" value="NZ_JAEMNV010000003.1"/>
</dbReference>
<name>A0A934NQC2_9NOCA</name>